<gene>
    <name evidence="1" type="ORF">DSO57_1031336</name>
</gene>
<dbReference type="EMBL" id="QTSX02000934">
    <property type="protein sequence ID" value="KAJ9083776.1"/>
    <property type="molecule type" value="Genomic_DNA"/>
</dbReference>
<organism evidence="1 2">
    <name type="scientific">Entomophthora muscae</name>
    <dbReference type="NCBI Taxonomy" id="34485"/>
    <lineage>
        <taxon>Eukaryota</taxon>
        <taxon>Fungi</taxon>
        <taxon>Fungi incertae sedis</taxon>
        <taxon>Zoopagomycota</taxon>
        <taxon>Entomophthoromycotina</taxon>
        <taxon>Entomophthoromycetes</taxon>
        <taxon>Entomophthorales</taxon>
        <taxon>Entomophthoraceae</taxon>
        <taxon>Entomophthora</taxon>
    </lineage>
</organism>
<name>A0ACC2UAW1_9FUNG</name>
<evidence type="ECO:0000313" key="1">
    <source>
        <dbReference type="EMBL" id="KAJ9083776.1"/>
    </source>
</evidence>
<dbReference type="Proteomes" id="UP001165960">
    <property type="component" value="Unassembled WGS sequence"/>
</dbReference>
<accession>A0ACC2UAW1</accession>
<sequence>MKDAPWPLKLGKQSPLLLTVPAPMKVDTNSSPSKEAIQKFMTRMDNGVEKKRQQSQLLVFQHPSAKISMDLQTSKQVKDYIQHFAHPAICQN</sequence>
<reference evidence="1" key="1">
    <citation type="submission" date="2022-04" db="EMBL/GenBank/DDBJ databases">
        <title>Genome of the entomopathogenic fungus Entomophthora muscae.</title>
        <authorList>
            <person name="Elya C."/>
            <person name="Lovett B.R."/>
            <person name="Lee E."/>
            <person name="Macias A.M."/>
            <person name="Hajek A.E."/>
            <person name="De Bivort B.L."/>
            <person name="Kasson M.T."/>
            <person name="De Fine Licht H.H."/>
            <person name="Stajich J.E."/>
        </authorList>
    </citation>
    <scope>NUCLEOTIDE SEQUENCE</scope>
    <source>
        <strain evidence="1">Berkeley</strain>
    </source>
</reference>
<proteinExistence type="predicted"/>
<keyword evidence="2" id="KW-1185">Reference proteome</keyword>
<comment type="caution">
    <text evidence="1">The sequence shown here is derived from an EMBL/GenBank/DDBJ whole genome shotgun (WGS) entry which is preliminary data.</text>
</comment>
<protein>
    <submittedName>
        <fullName evidence="1">Uncharacterized protein</fullName>
    </submittedName>
</protein>
<evidence type="ECO:0000313" key="2">
    <source>
        <dbReference type="Proteomes" id="UP001165960"/>
    </source>
</evidence>